<feature type="region of interest" description="Disordered" evidence="1">
    <location>
        <begin position="1"/>
        <end position="27"/>
    </location>
</feature>
<dbReference type="EMBL" id="ADBV01014384">
    <property type="protein sequence ID" value="EJW73275.1"/>
    <property type="molecule type" value="Genomic_DNA"/>
</dbReference>
<evidence type="ECO:0000313" key="2">
    <source>
        <dbReference type="EMBL" id="EJW73275.1"/>
    </source>
</evidence>
<proteinExistence type="predicted"/>
<comment type="caution">
    <text evidence="2">The sequence shown here is derived from an EMBL/GenBank/DDBJ whole genome shotgun (WGS) entry which is preliminary data.</text>
</comment>
<name>J9AGN7_WUCBA</name>
<sequence length="225" mass="24083">MVGSKRVYAQSKRSKSANPVPSKKRRRYGAKNFAQPAWSLHAGINAPVLRGMPQSFKSTLMYRVQLLSLNPTIGGLAAQHFISANGLFDPDVTGVGHQPTGFDQLMVFYDHYTVIGAKIIATFTNGDTSNGQTVGIYLADSTTAVTDAQQIIENGGVVFAELTKDGTDGYSKTLTLNCNPTKYLGRKSALSDDILRGSATANPAEDVLFCLWAAPQASVDSSAVF</sequence>
<organism evidence="2 3">
    <name type="scientific">Wuchereria bancrofti</name>
    <dbReference type="NCBI Taxonomy" id="6293"/>
    <lineage>
        <taxon>Eukaryota</taxon>
        <taxon>Metazoa</taxon>
        <taxon>Ecdysozoa</taxon>
        <taxon>Nematoda</taxon>
        <taxon>Chromadorea</taxon>
        <taxon>Rhabditida</taxon>
        <taxon>Spirurina</taxon>
        <taxon>Spiruromorpha</taxon>
        <taxon>Filarioidea</taxon>
        <taxon>Onchocercidae</taxon>
        <taxon>Wuchereria</taxon>
    </lineage>
</organism>
<dbReference type="AlphaFoldDB" id="J9AGN7"/>
<protein>
    <recommendedName>
        <fullName evidence="4">Coat protein</fullName>
    </recommendedName>
</protein>
<evidence type="ECO:0000256" key="1">
    <source>
        <dbReference type="SAM" id="MobiDB-lite"/>
    </source>
</evidence>
<reference evidence="3" key="1">
    <citation type="submission" date="2012-08" db="EMBL/GenBank/DDBJ databases">
        <title>The Genome Sequence of Wuchereria bancrofti.</title>
        <authorList>
            <person name="Nutman T.B."/>
            <person name="Fink D.L."/>
            <person name="Russ C."/>
            <person name="Young S."/>
            <person name="Zeng Q."/>
            <person name="Koehrsen M."/>
            <person name="Alvarado L."/>
            <person name="Berlin A."/>
            <person name="Chapman S.B."/>
            <person name="Chen Z."/>
            <person name="Freedman E."/>
            <person name="Gellesch M."/>
            <person name="Goldberg J."/>
            <person name="Griggs A."/>
            <person name="Gujja S."/>
            <person name="Heilman E.R."/>
            <person name="Heiman D."/>
            <person name="Hepburn T."/>
            <person name="Howarth C."/>
            <person name="Jen D."/>
            <person name="Larson L."/>
            <person name="Lewis B."/>
            <person name="Mehta T."/>
            <person name="Park D."/>
            <person name="Pearson M."/>
            <person name="Roberts A."/>
            <person name="Saif S."/>
            <person name="Shea T."/>
            <person name="Shenoy N."/>
            <person name="Sisk P."/>
            <person name="Stolte C."/>
            <person name="Sykes S."/>
            <person name="Walk T."/>
            <person name="White J."/>
            <person name="Yandava C."/>
            <person name="Haas B."/>
            <person name="Henn M.R."/>
            <person name="Nusbaum C."/>
            <person name="Birren B."/>
        </authorList>
    </citation>
    <scope>NUCLEOTIDE SEQUENCE [LARGE SCALE GENOMIC DNA]</scope>
    <source>
        <strain evidence="3">NA</strain>
    </source>
</reference>
<feature type="non-terminal residue" evidence="2">
    <location>
        <position position="225"/>
    </location>
</feature>
<gene>
    <name evidence="2" type="ORF">WUBG_15822</name>
</gene>
<accession>J9AGN7</accession>
<evidence type="ECO:0008006" key="4">
    <source>
        <dbReference type="Google" id="ProtNLM"/>
    </source>
</evidence>
<evidence type="ECO:0000313" key="3">
    <source>
        <dbReference type="Proteomes" id="UP000004810"/>
    </source>
</evidence>
<dbReference type="Proteomes" id="UP000004810">
    <property type="component" value="Unassembled WGS sequence"/>
</dbReference>